<dbReference type="InterPro" id="IPR001584">
    <property type="entry name" value="Integrase_cat-core"/>
</dbReference>
<keyword evidence="2" id="KW-0863">Zinc-finger</keyword>
<dbReference type="GO" id="GO:0015074">
    <property type="term" value="P:DNA integration"/>
    <property type="evidence" value="ECO:0007669"/>
    <property type="project" value="InterPro"/>
</dbReference>
<dbReference type="AlphaFoldDB" id="A0AA88SCL6"/>
<dbReference type="Pfam" id="PF13976">
    <property type="entry name" value="gag_pre-integrs"/>
    <property type="match status" value="1"/>
</dbReference>
<dbReference type="GO" id="GO:0003676">
    <property type="term" value="F:nucleic acid binding"/>
    <property type="evidence" value="ECO:0007669"/>
    <property type="project" value="InterPro"/>
</dbReference>
<dbReference type="InterPro" id="IPR025724">
    <property type="entry name" value="GAG-pre-integrase_dom"/>
</dbReference>
<dbReference type="SMART" id="SM00343">
    <property type="entry name" value="ZnF_C2HC"/>
    <property type="match status" value="1"/>
</dbReference>
<accession>A0AA88SCL6</accession>
<dbReference type="GO" id="GO:0006508">
    <property type="term" value="P:proteolysis"/>
    <property type="evidence" value="ECO:0007669"/>
    <property type="project" value="UniProtKB-KW"/>
</dbReference>
<dbReference type="PROSITE" id="PS50158">
    <property type="entry name" value="ZF_CCHC"/>
    <property type="match status" value="1"/>
</dbReference>
<dbReference type="InterPro" id="IPR039537">
    <property type="entry name" value="Retrotran_Ty1/copia-like"/>
</dbReference>
<evidence type="ECO:0000256" key="3">
    <source>
        <dbReference type="SAM" id="MobiDB-lite"/>
    </source>
</evidence>
<evidence type="ECO:0000313" key="6">
    <source>
        <dbReference type="EMBL" id="KAK2996986.1"/>
    </source>
</evidence>
<evidence type="ECO:0000259" key="5">
    <source>
        <dbReference type="PROSITE" id="PS50994"/>
    </source>
</evidence>
<dbReference type="PROSITE" id="PS50994">
    <property type="entry name" value="INTEGRASE"/>
    <property type="match status" value="1"/>
</dbReference>
<evidence type="ECO:0000259" key="4">
    <source>
        <dbReference type="PROSITE" id="PS50158"/>
    </source>
</evidence>
<sequence>MAEEGKGKIEKFNGMNFQWWKMQVEDYLYQKDLYLPLVREKPEEMNASEWAILDRKALATNNKQNNRGRSPTRGRSRSRSRGKSKSKGKTIVCWNCNKEGHRKNDCTEPKKKKGAGGRQGDDEGANMVSSNEQTYDDLCLSATVDDNSKVWYVDSGASIHCTPHKDCFCDYVHGDYGHVTVGNGYRCTIVGKGKVEIKLSNGGTPVLKEIRHIPELQKNLISVSGLDREGYFVAFDEKQWKVTKGSMVVARGERVGTLYTLSSTHNHSISLAFIENQRTTLWHHRLGHLSESGMKILHSKNALPGMKNIQLDFCEGCVYGKQKRVSFRRDGKEKKIERLELVHTDICVPTTVKSLGDDASRKTWIYAIRQKSAIYHTFKKWKVLVENETGNKVKCLKLDNGGEYRDGGFQEYCSNNGIRLIRTVKRTPQENGLAERMNRTIMERARCMRIHADLPLQFWATAVDTAVYLINKSPASAFNGGIPEEEWSEERKKLDSKSQKCVFIGYGGDEYGYRLWDYEHNKIIRSRDVIFDKSRLYKHRLQEHGIEKDNREYMELDEPEDGQVPRTANPEVLNETADTEIGAGDQQLVPETLNLKRSSRSAIHLAKNSAFHSRTKHIQLRYHFIRSLLEDGQLNLEKIEGKNPADMLTKAVKLLKTSLLSDEVLTNVFLRKKKA</sequence>
<dbReference type="SUPFAM" id="SSF53098">
    <property type="entry name" value="Ribonuclease H-like"/>
    <property type="match status" value="1"/>
</dbReference>
<dbReference type="Pfam" id="PF22936">
    <property type="entry name" value="Pol_BBD"/>
    <property type="match status" value="1"/>
</dbReference>
<keyword evidence="1" id="KW-0645">Protease</keyword>
<comment type="caution">
    <text evidence="6">The sequence shown here is derived from an EMBL/GenBank/DDBJ whole genome shotgun (WGS) entry which is preliminary data.</text>
</comment>
<dbReference type="GO" id="GO:0008233">
    <property type="term" value="F:peptidase activity"/>
    <property type="evidence" value="ECO:0007669"/>
    <property type="project" value="UniProtKB-KW"/>
</dbReference>
<feature type="region of interest" description="Disordered" evidence="3">
    <location>
        <begin position="103"/>
        <end position="128"/>
    </location>
</feature>
<evidence type="ECO:0000313" key="7">
    <source>
        <dbReference type="Proteomes" id="UP001188597"/>
    </source>
</evidence>
<reference evidence="6" key="1">
    <citation type="submission" date="2022-12" db="EMBL/GenBank/DDBJ databases">
        <title>Draft genome assemblies for two species of Escallonia (Escalloniales).</title>
        <authorList>
            <person name="Chanderbali A."/>
            <person name="Dervinis C."/>
            <person name="Anghel I."/>
            <person name="Soltis D."/>
            <person name="Soltis P."/>
            <person name="Zapata F."/>
        </authorList>
    </citation>
    <scope>NUCLEOTIDE SEQUENCE</scope>
    <source>
        <strain evidence="6">UCBG64.0493</strain>
        <tissue evidence="6">Leaf</tissue>
    </source>
</reference>
<dbReference type="SUPFAM" id="SSF57756">
    <property type="entry name" value="Retrovirus zinc finger-like domains"/>
    <property type="match status" value="1"/>
</dbReference>
<evidence type="ECO:0000256" key="1">
    <source>
        <dbReference type="ARBA" id="ARBA00022670"/>
    </source>
</evidence>
<protein>
    <submittedName>
        <fullName evidence="6">Uncharacterized protein</fullName>
    </submittedName>
</protein>
<dbReference type="InterPro" id="IPR001878">
    <property type="entry name" value="Znf_CCHC"/>
</dbReference>
<feature type="domain" description="CCHC-type" evidence="4">
    <location>
        <begin position="93"/>
        <end position="108"/>
    </location>
</feature>
<feature type="region of interest" description="Disordered" evidence="3">
    <location>
        <begin position="58"/>
        <end position="88"/>
    </location>
</feature>
<dbReference type="InterPro" id="IPR057670">
    <property type="entry name" value="SH3_retrovirus"/>
</dbReference>
<dbReference type="Gene3D" id="4.10.60.10">
    <property type="entry name" value="Zinc finger, CCHC-type"/>
    <property type="match status" value="1"/>
</dbReference>
<keyword evidence="7" id="KW-1185">Reference proteome</keyword>
<organism evidence="6 7">
    <name type="scientific">Escallonia herrerae</name>
    <dbReference type="NCBI Taxonomy" id="1293975"/>
    <lineage>
        <taxon>Eukaryota</taxon>
        <taxon>Viridiplantae</taxon>
        <taxon>Streptophyta</taxon>
        <taxon>Embryophyta</taxon>
        <taxon>Tracheophyta</taxon>
        <taxon>Spermatophyta</taxon>
        <taxon>Magnoliopsida</taxon>
        <taxon>eudicotyledons</taxon>
        <taxon>Gunneridae</taxon>
        <taxon>Pentapetalae</taxon>
        <taxon>asterids</taxon>
        <taxon>campanulids</taxon>
        <taxon>Escalloniales</taxon>
        <taxon>Escalloniaceae</taxon>
        <taxon>Escallonia</taxon>
    </lineage>
</organism>
<keyword evidence="1" id="KW-0378">Hydrolase</keyword>
<dbReference type="Pfam" id="PF00098">
    <property type="entry name" value="zf-CCHC"/>
    <property type="match status" value="1"/>
</dbReference>
<keyword evidence="2" id="KW-0479">Metal-binding</keyword>
<keyword evidence="2" id="KW-0862">Zinc</keyword>
<dbReference type="Proteomes" id="UP001188597">
    <property type="component" value="Unassembled WGS sequence"/>
</dbReference>
<dbReference type="CDD" id="cd09272">
    <property type="entry name" value="RNase_HI_RT_Ty1"/>
    <property type="match status" value="1"/>
</dbReference>
<dbReference type="InterPro" id="IPR036875">
    <property type="entry name" value="Znf_CCHC_sf"/>
</dbReference>
<dbReference type="Gene3D" id="3.30.420.10">
    <property type="entry name" value="Ribonuclease H-like superfamily/Ribonuclease H"/>
    <property type="match status" value="1"/>
</dbReference>
<dbReference type="PANTHER" id="PTHR42648">
    <property type="entry name" value="TRANSPOSASE, PUTATIVE-RELATED"/>
    <property type="match status" value="1"/>
</dbReference>
<dbReference type="GO" id="GO:0008270">
    <property type="term" value="F:zinc ion binding"/>
    <property type="evidence" value="ECO:0007669"/>
    <property type="project" value="UniProtKB-KW"/>
</dbReference>
<gene>
    <name evidence="6" type="ORF">RJ639_025946</name>
</gene>
<evidence type="ECO:0000256" key="2">
    <source>
        <dbReference type="PROSITE-ProRule" id="PRU00047"/>
    </source>
</evidence>
<dbReference type="InterPro" id="IPR012337">
    <property type="entry name" value="RNaseH-like_sf"/>
</dbReference>
<name>A0AA88SCL6_9ASTE</name>
<feature type="compositionally biased region" description="Basic residues" evidence="3">
    <location>
        <begin position="70"/>
        <end position="88"/>
    </location>
</feature>
<dbReference type="InterPro" id="IPR054722">
    <property type="entry name" value="PolX-like_BBD"/>
</dbReference>
<proteinExistence type="predicted"/>
<dbReference type="Pfam" id="PF25597">
    <property type="entry name" value="SH3_retrovirus"/>
    <property type="match status" value="1"/>
</dbReference>
<feature type="domain" description="Integrase catalytic" evidence="5">
    <location>
        <begin position="300"/>
        <end position="491"/>
    </location>
</feature>
<dbReference type="PANTHER" id="PTHR42648:SF28">
    <property type="entry name" value="TRANSPOSON-ENCODED PROTEIN WITH RIBONUCLEASE H-LIKE AND RETROVIRUS ZINC FINGER-LIKE DOMAINS"/>
    <property type="match status" value="1"/>
</dbReference>
<dbReference type="EMBL" id="JAVXUP010004533">
    <property type="protein sequence ID" value="KAK2996986.1"/>
    <property type="molecule type" value="Genomic_DNA"/>
</dbReference>
<dbReference type="InterPro" id="IPR036397">
    <property type="entry name" value="RNaseH_sf"/>
</dbReference>